<feature type="region of interest" description="Disordered" evidence="1">
    <location>
        <begin position="335"/>
        <end position="358"/>
    </location>
</feature>
<organism evidence="2 3">
    <name type="scientific">Apatococcus lobatus</name>
    <dbReference type="NCBI Taxonomy" id="904363"/>
    <lineage>
        <taxon>Eukaryota</taxon>
        <taxon>Viridiplantae</taxon>
        <taxon>Chlorophyta</taxon>
        <taxon>core chlorophytes</taxon>
        <taxon>Trebouxiophyceae</taxon>
        <taxon>Chlorellales</taxon>
        <taxon>Chlorellaceae</taxon>
        <taxon>Apatococcus</taxon>
    </lineage>
</organism>
<feature type="region of interest" description="Disordered" evidence="1">
    <location>
        <begin position="1"/>
        <end position="123"/>
    </location>
</feature>
<evidence type="ECO:0000313" key="3">
    <source>
        <dbReference type="Proteomes" id="UP001438707"/>
    </source>
</evidence>
<dbReference type="Proteomes" id="UP001438707">
    <property type="component" value="Unassembled WGS sequence"/>
</dbReference>
<feature type="region of interest" description="Disordered" evidence="1">
    <location>
        <begin position="724"/>
        <end position="772"/>
    </location>
</feature>
<evidence type="ECO:0000256" key="1">
    <source>
        <dbReference type="SAM" id="MobiDB-lite"/>
    </source>
</evidence>
<feature type="compositionally biased region" description="Basic residues" evidence="1">
    <location>
        <begin position="42"/>
        <end position="51"/>
    </location>
</feature>
<keyword evidence="3" id="KW-1185">Reference proteome</keyword>
<accession>A0AAW1QHS5</accession>
<reference evidence="2 3" key="1">
    <citation type="journal article" date="2024" name="Nat. Commun.">
        <title>Phylogenomics reveals the evolutionary origins of lichenization in chlorophyte algae.</title>
        <authorList>
            <person name="Puginier C."/>
            <person name="Libourel C."/>
            <person name="Otte J."/>
            <person name="Skaloud P."/>
            <person name="Haon M."/>
            <person name="Grisel S."/>
            <person name="Petersen M."/>
            <person name="Berrin J.G."/>
            <person name="Delaux P.M."/>
            <person name="Dal Grande F."/>
            <person name="Keller J."/>
        </authorList>
    </citation>
    <scope>NUCLEOTIDE SEQUENCE [LARGE SCALE GENOMIC DNA]</scope>
    <source>
        <strain evidence="2 3">SAG 2145</strain>
    </source>
</reference>
<evidence type="ECO:0000313" key="2">
    <source>
        <dbReference type="EMBL" id="KAK9820805.1"/>
    </source>
</evidence>
<dbReference type="AlphaFoldDB" id="A0AAW1QHS5"/>
<feature type="region of interest" description="Disordered" evidence="1">
    <location>
        <begin position="172"/>
        <end position="193"/>
    </location>
</feature>
<protein>
    <submittedName>
        <fullName evidence="2">Uncharacterized protein</fullName>
    </submittedName>
</protein>
<dbReference type="EMBL" id="JALJOS010000043">
    <property type="protein sequence ID" value="KAK9820805.1"/>
    <property type="molecule type" value="Genomic_DNA"/>
</dbReference>
<feature type="compositionally biased region" description="Polar residues" evidence="1">
    <location>
        <begin position="172"/>
        <end position="192"/>
    </location>
</feature>
<comment type="caution">
    <text evidence="2">The sequence shown here is derived from an EMBL/GenBank/DDBJ whole genome shotgun (WGS) entry which is preliminary data.</text>
</comment>
<name>A0AAW1QHS5_9CHLO</name>
<proteinExistence type="predicted"/>
<sequence length="772" mass="81822">MGTWTPALPLQTFKPPSKAFGSHPKFLVPKPRAPGIPTPTRKSTRFKRPTPKIRDSADVEDPDAGNPAPSPPTPTHQAPAKGCHPPIQPPQLQQAAHIGFCNSYPKSPPDRPNGTISYTPLHLQPPPHLHHAPPVLVNPCSRQTHCPHTSIPPGAWSSPHLVELEPEVQAGLQSHGGSPLQFPSSGLQSAVPPQTAWALGTEGPTAENSQFAWSWHAMHWQGAPLAQPHLTPPTPPTHTPQAAVDLQQVGQHPHPTPSYSASHVSQIDDASQQVGMDPHLTPSYPASYVSQAGGALQQVGMDPHLTPLTPATRFVPDAAGLQQVGVGAHINPFITPTHVPHEGAGVQHVGPKPTSKRSRECAFQHESWDCNGGTHVPIRDAGIQLPGSATCFTGPPTVHGMGVGLDSACWSNKRTCWDCLRHDFQQECGRDLDALPGTPQATEMITSQTHPQDTGSRSASPRYISPGQLLAAAYASRKRPLVSAAPIQPFPSQPEILRISLSAPLVQDQSPGPVIIHIKQEPDPATAAAALRPRISECNLPEAQMIDHISVAQVEVACRSPVPQAALDRDPDLMRPSPASADQHILHSRCLDAAVIEGSQEVPTPTVWDPNNDGALPALPEPMNAAVDNHEMAFQLAMGASGLQKKRCSILSRLAETQPAGCLADQQAAADMGMMGPGIHAAGAHPHIRLASSEVNIQVHHDLPQGWMSNVAGGTPADVQLLPDSDARHGTSAPAAGLMDVQPPSKAMGSSDDLHRGSETTAAAWQPAQTYS</sequence>
<gene>
    <name evidence="2" type="ORF">WJX74_006200</name>
</gene>
<feature type="compositionally biased region" description="Polar residues" evidence="1">
    <location>
        <begin position="759"/>
        <end position="772"/>
    </location>
</feature>